<feature type="transmembrane region" description="Helical" evidence="2">
    <location>
        <begin position="372"/>
        <end position="394"/>
    </location>
</feature>
<feature type="region of interest" description="Disordered" evidence="1">
    <location>
        <begin position="1151"/>
        <end position="1197"/>
    </location>
</feature>
<feature type="region of interest" description="Disordered" evidence="1">
    <location>
        <begin position="879"/>
        <end position="908"/>
    </location>
</feature>
<proteinExistence type="predicted"/>
<dbReference type="EMBL" id="AZIL01000426">
    <property type="protein sequence ID" value="EWM27664.1"/>
    <property type="molecule type" value="Genomic_DNA"/>
</dbReference>
<feature type="transmembrane region" description="Helical" evidence="2">
    <location>
        <begin position="482"/>
        <end position="503"/>
    </location>
</feature>
<dbReference type="InterPro" id="IPR011050">
    <property type="entry name" value="Pectin_lyase_fold/virulence"/>
</dbReference>
<sequence length="1403" mass="149997">MWRRRASTSDTVSKAGSPSDDGGPKHDDITRQAMSPASLNRYLCQRGLSGTQNRKMALLKGLMPMVASTFLVFILLYCRRANPATLSPAQGQQQKASPSIFRTLQSLSMYPNLFFWNMKQAAEEVALQGALTFNVAPARVDSLFDNLDPLSDAMGVTADVEIFDDAWEGFWLRNGKTCLAHDTRRLMEAVNSTACDVVVLVAGHVYNLDRMMHVYKPTTVIGNPADRPVINAAEAERAFLVHSGATFDVRHILFYEGDGDLIRNEIRTRFGGAIYMSIGTRLFAFDCLFTIQPVRESFINSAPEFIFGGDILMEGGVMTLVGCSFFAVVPGFINSVSTELGGAVLILSGAATLTLVNFMTTQIFAYNAGGGMHLTVLGGSLAMTACTHTANLVFAGQGLVGRNIFLGGGVGVFTSIAVTDTMAFLSFWGAGFSIMIGSGLGIFTGSAITLNAAFAQLAGVGVAFGVGAGMALFYGTAFAKNLGIAVWHSTGVFIFCGAGRIALVGCVFGHQNAIASWQLLGGAVYLGTGQAVYVGCAWARSLGLDFFAGLGGDLYLGAGQIVLVEGVFTSNTGITVFLGQGTELFVAAGSAFVKNVNFSANAGIHYLREGTFSFVVGGRKCEVTTEESTGSFNYREKGYGLCFKGFDGSERSDPEGSVALGIDDGNVVPTLVVEKLHAHQQLGGWHGLTPLYTPPQVMYVGSNITSCALCGLENVEVRGPGMEGCPAGTEEACPAESPVSSGRTSALMEPATAAADVASGSSATPFKKARKFFGLGSRLRKLITGEKEDDPIRSTGTDEIKSSHHYDPDALLPDSYVVIADLMLECQTDGVEAGCGILLETLQEIVESSWLKGLEDEARVHVAKFKSSDSLREMLGIPSMDGVAAPSSTDTNIPQSKRSSSGNLSEPSCNGHEAFVAYAHTSDKSTYESLKASLSSATESATIGSGSGSTLSADLALLLSSQQPTICTVNFTLQDSFMVPAPLAKFSSTSTGSSSSATASNRAKTAFQGLTLPRVWINITSPVITPRKTYDIVISEFDDKDIVGLQLMAKPSKDKKKSLFFSSTPRLLHTFQPFDSDKHNQTWAWRVSPLVFQGMASGPYFLKAFDVLEPKRFVLSQAFQVERSAAEPRQGAGKGAASSLFPMKAERILHRLDPQNSPTDAHLREDPEPKTDRETPVLESDSRQNHRPRQLLDEDSSDRDLLSMMATLLALPEDTSLMDELWKALLAFPASQTALADEGLARKLLERAPVLQTAPSVVALDADDGAGWRDPGQVQAALGKAIADFVDLSVSVLRQQRGRGDGPKGMGKADVFDGREDPNDHWPARILGGLTPEEEALAARVGRDGDLEAMGELMDTQAAHRFGGMTMARLKAMELGDEFKGGLASEIFRDLIDDPEIWQELEA</sequence>
<feature type="region of interest" description="Disordered" evidence="1">
    <location>
        <begin position="1"/>
        <end position="30"/>
    </location>
</feature>
<keyword evidence="4" id="KW-1185">Reference proteome</keyword>
<evidence type="ECO:0000313" key="3">
    <source>
        <dbReference type="EMBL" id="EWM27664.1"/>
    </source>
</evidence>
<keyword evidence="2" id="KW-0472">Membrane</keyword>
<feature type="transmembrane region" description="Helical" evidence="2">
    <location>
        <begin position="57"/>
        <end position="77"/>
    </location>
</feature>
<feature type="compositionally biased region" description="Basic and acidic residues" evidence="1">
    <location>
        <begin position="1161"/>
        <end position="1184"/>
    </location>
</feature>
<dbReference type="OrthoDB" id="10291051at2759"/>
<feature type="transmembrane region" description="Helical" evidence="2">
    <location>
        <begin position="400"/>
        <end position="418"/>
    </location>
</feature>
<protein>
    <submittedName>
        <fullName evidence="3">Uncharacterized protein</fullName>
    </submittedName>
</protein>
<evidence type="ECO:0000256" key="1">
    <source>
        <dbReference type="SAM" id="MobiDB-lite"/>
    </source>
</evidence>
<keyword evidence="2" id="KW-0812">Transmembrane</keyword>
<feature type="transmembrane region" description="Helical" evidence="2">
    <location>
        <begin position="311"/>
        <end position="334"/>
    </location>
</feature>
<feature type="transmembrane region" description="Helical" evidence="2">
    <location>
        <begin position="425"/>
        <end position="448"/>
    </location>
</feature>
<keyword evidence="2" id="KW-1133">Transmembrane helix</keyword>
<organism evidence="3 4">
    <name type="scientific">Nannochloropsis gaditana</name>
    <dbReference type="NCBI Taxonomy" id="72520"/>
    <lineage>
        <taxon>Eukaryota</taxon>
        <taxon>Sar</taxon>
        <taxon>Stramenopiles</taxon>
        <taxon>Ochrophyta</taxon>
        <taxon>Eustigmatophyceae</taxon>
        <taxon>Eustigmatales</taxon>
        <taxon>Monodopsidaceae</taxon>
        <taxon>Nannochloropsis</taxon>
    </lineage>
</organism>
<dbReference type="Proteomes" id="UP000019335">
    <property type="component" value="Chromosome 6"/>
</dbReference>
<evidence type="ECO:0000256" key="2">
    <source>
        <dbReference type="SAM" id="Phobius"/>
    </source>
</evidence>
<accession>W7U4L3</accession>
<feature type="region of interest" description="Disordered" evidence="1">
    <location>
        <begin position="1296"/>
        <end position="1318"/>
    </location>
</feature>
<gene>
    <name evidence="3" type="ORF">Naga_100125g7</name>
</gene>
<evidence type="ECO:0000313" key="4">
    <source>
        <dbReference type="Proteomes" id="UP000019335"/>
    </source>
</evidence>
<name>W7U4L3_9STRA</name>
<feature type="transmembrane region" description="Helical" evidence="2">
    <location>
        <begin position="454"/>
        <end position="475"/>
    </location>
</feature>
<dbReference type="SUPFAM" id="SSF51126">
    <property type="entry name" value="Pectin lyase-like"/>
    <property type="match status" value="1"/>
</dbReference>
<reference evidence="3 4" key="1">
    <citation type="journal article" date="2014" name="Mol. Plant">
        <title>Chromosome Scale Genome Assembly and Transcriptome Profiling of Nannochloropsis gaditana in Nitrogen Depletion.</title>
        <authorList>
            <person name="Corteggiani Carpinelli E."/>
            <person name="Telatin A."/>
            <person name="Vitulo N."/>
            <person name="Forcato C."/>
            <person name="D'Angelo M."/>
            <person name="Schiavon R."/>
            <person name="Vezzi A."/>
            <person name="Giacometti G.M."/>
            <person name="Morosinotto T."/>
            <person name="Valle G."/>
        </authorList>
    </citation>
    <scope>NUCLEOTIDE SEQUENCE [LARGE SCALE GENOMIC DNA]</scope>
    <source>
        <strain evidence="3 4">B-31</strain>
    </source>
</reference>
<comment type="caution">
    <text evidence="3">The sequence shown here is derived from an EMBL/GenBank/DDBJ whole genome shotgun (WGS) entry which is preliminary data.</text>
</comment>
<feature type="region of interest" description="Disordered" evidence="1">
    <location>
        <begin position="786"/>
        <end position="806"/>
    </location>
</feature>
<feature type="compositionally biased region" description="Polar residues" evidence="1">
    <location>
        <begin position="886"/>
        <end position="908"/>
    </location>
</feature>
<feature type="transmembrane region" description="Helical" evidence="2">
    <location>
        <begin position="340"/>
        <end position="360"/>
    </location>
</feature>